<comment type="caution">
    <text evidence="2">The sequence shown here is derived from an EMBL/GenBank/DDBJ whole genome shotgun (WGS) entry which is preliminary data.</text>
</comment>
<gene>
    <name evidence="2" type="ORF">DP116_18865</name>
</gene>
<keyword evidence="3" id="KW-1185">Reference proteome</keyword>
<dbReference type="EMBL" id="QMEB01000160">
    <property type="protein sequence ID" value="NMG21398.1"/>
    <property type="molecule type" value="Genomic_DNA"/>
</dbReference>
<dbReference type="InterPro" id="IPR025959">
    <property type="entry name" value="Winged_HTH_dom"/>
</dbReference>
<evidence type="ECO:0000259" key="1">
    <source>
        <dbReference type="Pfam" id="PF13592"/>
    </source>
</evidence>
<protein>
    <recommendedName>
        <fullName evidence="1">Winged helix-turn helix domain-containing protein</fullName>
    </recommendedName>
</protein>
<reference evidence="2 3" key="1">
    <citation type="submission" date="2018-06" db="EMBL/GenBank/DDBJ databases">
        <title>Comparative genomics of Brasilonema spp. strains.</title>
        <authorList>
            <person name="Alvarenga D.O."/>
            <person name="Fiore M.F."/>
            <person name="Varani A.M."/>
        </authorList>
    </citation>
    <scope>NUCLEOTIDE SEQUENCE [LARGE SCALE GENOMIC DNA]</scope>
    <source>
        <strain evidence="2 3">SPC951</strain>
    </source>
</reference>
<organism evidence="2 3">
    <name type="scientific">Brasilonema bromeliae SPC951</name>
    <dbReference type="NCBI Taxonomy" id="385972"/>
    <lineage>
        <taxon>Bacteria</taxon>
        <taxon>Bacillati</taxon>
        <taxon>Cyanobacteriota</taxon>
        <taxon>Cyanophyceae</taxon>
        <taxon>Nostocales</taxon>
        <taxon>Scytonemataceae</taxon>
        <taxon>Brasilonema</taxon>
        <taxon>Bromeliae group (in: Brasilonema)</taxon>
    </lineage>
</organism>
<dbReference type="Pfam" id="PF13592">
    <property type="entry name" value="HTH_33"/>
    <property type="match status" value="1"/>
</dbReference>
<dbReference type="Proteomes" id="UP000718564">
    <property type="component" value="Unassembled WGS sequence"/>
</dbReference>
<feature type="domain" description="Winged helix-turn helix" evidence="1">
    <location>
        <begin position="21"/>
        <end position="60"/>
    </location>
</feature>
<accession>A0ABX1PBP6</accession>
<evidence type="ECO:0000313" key="2">
    <source>
        <dbReference type="EMBL" id="NMG21398.1"/>
    </source>
</evidence>
<sequence>MTYIDALQLFWLYYNYSSELDISRHRGWEYLKQMTFRLRVPRPEHRSSDPIEQENWKKNSI</sequence>
<proteinExistence type="predicted"/>
<name>A0ABX1PBP6_9CYAN</name>
<evidence type="ECO:0000313" key="3">
    <source>
        <dbReference type="Proteomes" id="UP000718564"/>
    </source>
</evidence>